<dbReference type="PROSITE" id="PS50893">
    <property type="entry name" value="ABC_TRANSPORTER_2"/>
    <property type="match status" value="1"/>
</dbReference>
<comment type="caution">
    <text evidence="5">The sequence shown here is derived from an EMBL/GenBank/DDBJ whole genome shotgun (WGS) entry which is preliminary data.</text>
</comment>
<dbReference type="Pfam" id="PF00005">
    <property type="entry name" value="ABC_tran"/>
    <property type="match status" value="1"/>
</dbReference>
<dbReference type="GO" id="GO:0005524">
    <property type="term" value="F:ATP binding"/>
    <property type="evidence" value="ECO:0007669"/>
    <property type="project" value="UniProtKB-KW"/>
</dbReference>
<dbReference type="InterPro" id="IPR003439">
    <property type="entry name" value="ABC_transporter-like_ATP-bd"/>
</dbReference>
<evidence type="ECO:0000256" key="2">
    <source>
        <dbReference type="ARBA" id="ARBA00022741"/>
    </source>
</evidence>
<organism evidence="5 6">
    <name type="scientific">Sphingosinicella rhizophila</name>
    <dbReference type="NCBI Taxonomy" id="3050082"/>
    <lineage>
        <taxon>Bacteria</taxon>
        <taxon>Pseudomonadati</taxon>
        <taxon>Pseudomonadota</taxon>
        <taxon>Alphaproteobacteria</taxon>
        <taxon>Sphingomonadales</taxon>
        <taxon>Sphingosinicellaceae</taxon>
        <taxon>Sphingosinicella</taxon>
    </lineage>
</organism>
<reference evidence="5 6" key="1">
    <citation type="submission" date="2023-05" db="EMBL/GenBank/DDBJ databases">
        <authorList>
            <person name="Guo Y."/>
        </authorList>
    </citation>
    <scope>NUCLEOTIDE SEQUENCE [LARGE SCALE GENOMIC DNA]</scope>
    <source>
        <strain evidence="5 6">GR2756</strain>
    </source>
</reference>
<evidence type="ECO:0000313" key="6">
    <source>
        <dbReference type="Proteomes" id="UP001259572"/>
    </source>
</evidence>
<evidence type="ECO:0000256" key="1">
    <source>
        <dbReference type="ARBA" id="ARBA00022448"/>
    </source>
</evidence>
<dbReference type="EMBL" id="JAVUPU010000004">
    <property type="protein sequence ID" value="MDT9599183.1"/>
    <property type="molecule type" value="Genomic_DNA"/>
</dbReference>
<keyword evidence="3 5" id="KW-0067">ATP-binding</keyword>
<feature type="domain" description="ABC transporter" evidence="4">
    <location>
        <begin position="9"/>
        <end position="236"/>
    </location>
</feature>
<dbReference type="InterPro" id="IPR050763">
    <property type="entry name" value="ABC_transporter_ATP-binding"/>
</dbReference>
<name>A0ABU3Q6Z7_9SPHN</name>
<sequence length="310" mass="33313">MSSDGDTALSLDGVTKRFGAVCAVDRLSFDVSQGEVYGFLGGNGAGKTTSLRMVLDIIRPTEGRITVLGRDPGRENASEIGFLPEERGLYRNMTALDTIVYFGRLKGMSAAAARTEGSTLLDRFGLSANARSPMNQLSKGMAQKVQLATAVVNRPRLLMLDEPFSGLDPVNQGLLEDEIKRAAADGATVIFSTHVMQHAERLCDRLLLLAKGRKKFQGTLDEARALLPARLSVIAQQSLAALPGVESVAEGAEIGGGWRECKLRLEPGVEPGDVLERCFAAGISLRRFEEHRPSLHDVFLHLVGPAGAQT</sequence>
<dbReference type="SMART" id="SM00382">
    <property type="entry name" value="AAA"/>
    <property type="match status" value="1"/>
</dbReference>
<dbReference type="Proteomes" id="UP001259572">
    <property type="component" value="Unassembled WGS sequence"/>
</dbReference>
<dbReference type="InterPro" id="IPR017871">
    <property type="entry name" value="ABC_transporter-like_CS"/>
</dbReference>
<gene>
    <name evidence="5" type="ORF">RQX22_09500</name>
</gene>
<proteinExistence type="predicted"/>
<dbReference type="InterPro" id="IPR003593">
    <property type="entry name" value="AAA+_ATPase"/>
</dbReference>
<evidence type="ECO:0000256" key="3">
    <source>
        <dbReference type="ARBA" id="ARBA00022840"/>
    </source>
</evidence>
<dbReference type="PROSITE" id="PS00211">
    <property type="entry name" value="ABC_TRANSPORTER_1"/>
    <property type="match status" value="1"/>
</dbReference>
<dbReference type="Pfam" id="PF13732">
    <property type="entry name" value="DrrA1-3_C"/>
    <property type="match status" value="1"/>
</dbReference>
<keyword evidence="6" id="KW-1185">Reference proteome</keyword>
<dbReference type="PANTHER" id="PTHR42711">
    <property type="entry name" value="ABC TRANSPORTER ATP-BINDING PROTEIN"/>
    <property type="match status" value="1"/>
</dbReference>
<dbReference type="PANTHER" id="PTHR42711:SF16">
    <property type="entry name" value="ABC TRANSPORTER ATP-BINDING PROTEIN"/>
    <property type="match status" value="1"/>
</dbReference>
<dbReference type="InterPro" id="IPR025302">
    <property type="entry name" value="DrrA1/2-like_C"/>
</dbReference>
<dbReference type="Gene3D" id="3.40.50.300">
    <property type="entry name" value="P-loop containing nucleotide triphosphate hydrolases"/>
    <property type="match status" value="1"/>
</dbReference>
<accession>A0ABU3Q6Z7</accession>
<keyword evidence="1" id="KW-0813">Transport</keyword>
<evidence type="ECO:0000259" key="4">
    <source>
        <dbReference type="PROSITE" id="PS50893"/>
    </source>
</evidence>
<evidence type="ECO:0000313" key="5">
    <source>
        <dbReference type="EMBL" id="MDT9599183.1"/>
    </source>
</evidence>
<keyword evidence="2" id="KW-0547">Nucleotide-binding</keyword>
<dbReference type="SUPFAM" id="SSF52540">
    <property type="entry name" value="P-loop containing nucleoside triphosphate hydrolases"/>
    <property type="match status" value="1"/>
</dbReference>
<dbReference type="InterPro" id="IPR027417">
    <property type="entry name" value="P-loop_NTPase"/>
</dbReference>
<dbReference type="RefSeq" id="WP_315725878.1">
    <property type="nucleotide sequence ID" value="NZ_JAVUPU010000004.1"/>
</dbReference>
<protein>
    <submittedName>
        <fullName evidence="5">ATP-binding cassette domain-containing protein</fullName>
    </submittedName>
</protein>